<dbReference type="InterPro" id="IPR045038">
    <property type="entry name" value="AIG2-like"/>
</dbReference>
<protein>
    <recommendedName>
        <fullName evidence="2">Putative gamma-glutamylcyclotransferase</fullName>
    </recommendedName>
</protein>
<proteinExistence type="predicted"/>
<dbReference type="Pfam" id="PF06094">
    <property type="entry name" value="GGACT"/>
    <property type="match status" value="1"/>
</dbReference>
<keyword evidence="5" id="KW-1185">Reference proteome</keyword>
<dbReference type="PANTHER" id="PTHR31544">
    <property type="entry name" value="AIG2-LIKE PROTEIN D"/>
    <property type="match status" value="1"/>
</dbReference>
<dbReference type="RefSeq" id="WP_015301738.1">
    <property type="nucleotide sequence ID" value="NC_019964.1"/>
</dbReference>
<evidence type="ECO:0000256" key="2">
    <source>
        <dbReference type="ARBA" id="ARBA00030602"/>
    </source>
</evidence>
<organism evidence="4 5">
    <name type="scientific">Halovivax ruber (strain DSM 18193 / JCM 13892 / XH-70)</name>
    <dbReference type="NCBI Taxonomy" id="797302"/>
    <lineage>
        <taxon>Archaea</taxon>
        <taxon>Methanobacteriati</taxon>
        <taxon>Methanobacteriota</taxon>
        <taxon>Stenosarchaea group</taxon>
        <taxon>Halobacteria</taxon>
        <taxon>Halobacteriales</taxon>
        <taxon>Natrialbaceae</taxon>
        <taxon>Halovivax</taxon>
    </lineage>
</organism>
<dbReference type="PANTHER" id="PTHR31544:SF2">
    <property type="entry name" value="AIG2-LIKE PROTEIN D"/>
    <property type="match status" value="1"/>
</dbReference>
<dbReference type="Gene3D" id="3.10.490.10">
    <property type="entry name" value="Gamma-glutamyl cyclotransferase-like"/>
    <property type="match status" value="1"/>
</dbReference>
<dbReference type="Proteomes" id="UP000010846">
    <property type="component" value="Chromosome"/>
</dbReference>
<evidence type="ECO:0000256" key="1">
    <source>
        <dbReference type="ARBA" id="ARBA00022679"/>
    </source>
</evidence>
<feature type="domain" description="Gamma-glutamylcyclotransferase AIG2-like" evidence="3">
    <location>
        <begin position="7"/>
        <end position="105"/>
    </location>
</feature>
<evidence type="ECO:0000313" key="4">
    <source>
        <dbReference type="EMBL" id="AGB17139.1"/>
    </source>
</evidence>
<evidence type="ECO:0000259" key="3">
    <source>
        <dbReference type="Pfam" id="PF06094"/>
    </source>
</evidence>
<keyword evidence="1" id="KW-0808">Transferase</keyword>
<dbReference type="STRING" id="797302.Halru_2558"/>
<dbReference type="EMBL" id="CP003050">
    <property type="protein sequence ID" value="AGB17139.1"/>
    <property type="molecule type" value="Genomic_DNA"/>
</dbReference>
<dbReference type="CDD" id="cd06661">
    <property type="entry name" value="GGCT_like"/>
    <property type="match status" value="1"/>
</dbReference>
<dbReference type="InterPro" id="IPR036568">
    <property type="entry name" value="GGCT-like_sf"/>
</dbReference>
<gene>
    <name evidence="4" type="ordered locus">Halru_2558</name>
</gene>
<evidence type="ECO:0000313" key="5">
    <source>
        <dbReference type="Proteomes" id="UP000010846"/>
    </source>
</evidence>
<name>L0IED7_HALRX</name>
<accession>L0IED7</accession>
<dbReference type="SUPFAM" id="SSF110857">
    <property type="entry name" value="Gamma-glutamyl cyclotransferase-like"/>
    <property type="match status" value="1"/>
</dbReference>
<dbReference type="AlphaFoldDB" id="L0IED7"/>
<dbReference type="InterPro" id="IPR009288">
    <property type="entry name" value="AIG2-like_dom"/>
</dbReference>
<dbReference type="KEGG" id="hru:Halru_2558"/>
<dbReference type="eggNOG" id="arCOG05099">
    <property type="taxonomic scope" value="Archaea"/>
</dbReference>
<dbReference type="InterPro" id="IPR013024">
    <property type="entry name" value="GGCT-like"/>
</dbReference>
<dbReference type="GO" id="GO:0016740">
    <property type="term" value="F:transferase activity"/>
    <property type="evidence" value="ECO:0007669"/>
    <property type="project" value="UniProtKB-KW"/>
</dbReference>
<reference evidence="4" key="1">
    <citation type="submission" date="2011-09" db="EMBL/GenBank/DDBJ databases">
        <title>Complete sequence of Halovivax ruber XH-70.</title>
        <authorList>
            <consortium name="US DOE Joint Genome Institute"/>
            <person name="Lucas S."/>
            <person name="Han J."/>
            <person name="Lapidus A."/>
            <person name="Cheng J.-F."/>
            <person name="Goodwin L."/>
            <person name="Pitluck S."/>
            <person name="Peters L."/>
            <person name="Mikhailova N."/>
            <person name="Davenport K."/>
            <person name="Detter J.C."/>
            <person name="Han C."/>
            <person name="Tapia R."/>
            <person name="Land M."/>
            <person name="Hauser L."/>
            <person name="Kyrpides N."/>
            <person name="Ivanova N."/>
            <person name="Pagani I."/>
            <person name="Sproer C."/>
            <person name="Anderson I."/>
            <person name="Woyke T."/>
        </authorList>
    </citation>
    <scope>NUCLEOTIDE SEQUENCE</scope>
    <source>
        <strain evidence="4">XH-70</strain>
    </source>
</reference>
<dbReference type="GeneID" id="14377095"/>
<dbReference type="HOGENOM" id="CLU_127457_0_0_2"/>
<sequence>MTVEHTCFVYGTLTDPARVEAVVGSADAAHLGPAILDGLHRVEGEYPTLAPGGSVEGSLLAVDDPGLDALDEYEGVDRGLYVRVAVSCSHPEVDADCVWTYVGEPTRLDAAAEWPGDRSFESRVQDGVADCTVVGPRS</sequence>
<dbReference type="OrthoDB" id="198684at2157"/>